<dbReference type="FunFam" id="3.30.2160.10:FF:000019">
    <property type="entry name" value="E3 ubiquitin-protein ligase UPL5 isoform A"/>
    <property type="match status" value="1"/>
</dbReference>
<dbReference type="Gene3D" id="3.30.2410.10">
    <property type="entry name" value="Hect, E3 ligase catalytic domain"/>
    <property type="match status" value="1"/>
</dbReference>
<dbReference type="EC" id="2.3.2.26" evidence="3"/>
<dbReference type="Pfam" id="PF00632">
    <property type="entry name" value="HECT"/>
    <property type="match status" value="1"/>
</dbReference>
<dbReference type="GO" id="GO:0061630">
    <property type="term" value="F:ubiquitin protein ligase activity"/>
    <property type="evidence" value="ECO:0007669"/>
    <property type="project" value="UniProtKB-EC"/>
</dbReference>
<dbReference type="InterPro" id="IPR050409">
    <property type="entry name" value="E3_ubiq-protein_ligase"/>
</dbReference>
<keyword evidence="4" id="KW-0808">Transferase</keyword>
<evidence type="ECO:0000256" key="5">
    <source>
        <dbReference type="ARBA" id="ARBA00022786"/>
    </source>
</evidence>
<comment type="caution">
    <text evidence="6">Lacks conserved residue(s) required for the propagation of feature annotation.</text>
</comment>
<name>A0A3N7F7I1_POPTR</name>
<evidence type="ECO:0000256" key="4">
    <source>
        <dbReference type="ARBA" id="ARBA00022679"/>
    </source>
</evidence>
<evidence type="ECO:0000256" key="6">
    <source>
        <dbReference type="PROSITE-ProRule" id="PRU00104"/>
    </source>
</evidence>
<evidence type="ECO:0000259" key="7">
    <source>
        <dbReference type="PROSITE" id="PS50237"/>
    </source>
</evidence>
<evidence type="ECO:0000256" key="2">
    <source>
        <dbReference type="ARBA" id="ARBA00004906"/>
    </source>
</evidence>
<keyword evidence="9" id="KW-1185">Reference proteome</keyword>
<dbReference type="EMBL" id="CM009295">
    <property type="protein sequence ID" value="RQO91130.1"/>
    <property type="molecule type" value="Genomic_DNA"/>
</dbReference>
<dbReference type="SUPFAM" id="SSF56204">
    <property type="entry name" value="Hect, E3 ligase catalytic domain"/>
    <property type="match status" value="1"/>
</dbReference>
<dbReference type="AlphaFoldDB" id="A0A3N7F7I1"/>
<evidence type="ECO:0000313" key="8">
    <source>
        <dbReference type="EMBL" id="RQO91130.1"/>
    </source>
</evidence>
<dbReference type="InterPro" id="IPR035983">
    <property type="entry name" value="Hect_E3_ubiquitin_ligase"/>
</dbReference>
<evidence type="ECO:0000256" key="3">
    <source>
        <dbReference type="ARBA" id="ARBA00012485"/>
    </source>
</evidence>
<evidence type="ECO:0000313" key="9">
    <source>
        <dbReference type="Proteomes" id="UP000006729"/>
    </source>
</evidence>
<dbReference type="PANTHER" id="PTHR11254:SF424">
    <property type="entry name" value="E3 UBIQUITIN-PROTEIN LIGASE UPL5"/>
    <property type="match status" value="1"/>
</dbReference>
<dbReference type="PANTHER" id="PTHR11254">
    <property type="entry name" value="HECT DOMAIN UBIQUITIN-PROTEIN LIGASE"/>
    <property type="match status" value="1"/>
</dbReference>
<comment type="pathway">
    <text evidence="2">Protein modification; protein ubiquitination.</text>
</comment>
<organism evidence="8 9">
    <name type="scientific">Populus trichocarpa</name>
    <name type="common">Western balsam poplar</name>
    <name type="synonym">Populus balsamifera subsp. trichocarpa</name>
    <dbReference type="NCBI Taxonomy" id="3694"/>
    <lineage>
        <taxon>Eukaryota</taxon>
        <taxon>Viridiplantae</taxon>
        <taxon>Streptophyta</taxon>
        <taxon>Embryophyta</taxon>
        <taxon>Tracheophyta</taxon>
        <taxon>Spermatophyta</taxon>
        <taxon>Magnoliopsida</taxon>
        <taxon>eudicotyledons</taxon>
        <taxon>Gunneridae</taxon>
        <taxon>Pentapetalae</taxon>
        <taxon>rosids</taxon>
        <taxon>fabids</taxon>
        <taxon>Malpighiales</taxon>
        <taxon>Salicaceae</taxon>
        <taxon>Saliceae</taxon>
        <taxon>Populus</taxon>
    </lineage>
</organism>
<comment type="catalytic activity">
    <reaction evidence="1">
        <text>S-ubiquitinyl-[E2 ubiquitin-conjugating enzyme]-L-cysteine + [acceptor protein]-L-lysine = [E2 ubiquitin-conjugating enzyme]-L-cysteine + N(6)-ubiquitinyl-[acceptor protein]-L-lysine.</text>
        <dbReference type="EC" id="2.3.2.26"/>
    </reaction>
</comment>
<dbReference type="InterPro" id="IPR000569">
    <property type="entry name" value="HECT_dom"/>
</dbReference>
<protein>
    <recommendedName>
        <fullName evidence="3">HECT-type E3 ubiquitin transferase</fullName>
        <ecNumber evidence="3">2.3.2.26</ecNumber>
    </recommendedName>
</protein>
<proteinExistence type="predicted"/>
<feature type="domain" description="HECT" evidence="7">
    <location>
        <begin position="146"/>
        <end position="302"/>
    </location>
</feature>
<feature type="domain" description="HECT" evidence="7">
    <location>
        <begin position="89"/>
        <end position="145"/>
    </location>
</feature>
<dbReference type="PROSITE" id="PS50237">
    <property type="entry name" value="HECT"/>
    <property type="match status" value="2"/>
</dbReference>
<accession>A0A3N7F7I1</accession>
<sequence>MEKGAEEKFWTVLRLRKASLCVLIVRYAKRTDDHQWLLQHKDVTDFDSRRHLAMMMFPELKEDYEDLHEMLIDRSQLLAESFEYIVHAESDTLHVGLFMEFKNEEATGPGVLREWFFLVTQAIFDPQNALFVACPSDRRRFYPNPDIRDADPCLYSSCKQILQMDPEFIDSDALGLTFVREVEELGSIKVVELCPGGKGIVVNSKNREKYVNLLIQHHFVTSISDPVSRFARGFSDILNPGEQKLFFRSLELEDLDWMLYGSESAICVEDWKAHTEYSSYKETDPQISWFWEASTQIQMSKC</sequence>
<dbReference type="SMART" id="SM00119">
    <property type="entry name" value="HECTc"/>
    <property type="match status" value="1"/>
</dbReference>
<reference evidence="8 9" key="1">
    <citation type="journal article" date="2006" name="Science">
        <title>The genome of black cottonwood, Populus trichocarpa (Torr. &amp; Gray).</title>
        <authorList>
            <person name="Tuskan G.A."/>
            <person name="Difazio S."/>
            <person name="Jansson S."/>
            <person name="Bohlmann J."/>
            <person name="Grigoriev I."/>
            <person name="Hellsten U."/>
            <person name="Putnam N."/>
            <person name="Ralph S."/>
            <person name="Rombauts S."/>
            <person name="Salamov A."/>
            <person name="Schein J."/>
            <person name="Sterck L."/>
            <person name="Aerts A."/>
            <person name="Bhalerao R.R."/>
            <person name="Bhalerao R.P."/>
            <person name="Blaudez D."/>
            <person name="Boerjan W."/>
            <person name="Brun A."/>
            <person name="Brunner A."/>
            <person name="Busov V."/>
            <person name="Campbell M."/>
            <person name="Carlson J."/>
            <person name="Chalot M."/>
            <person name="Chapman J."/>
            <person name="Chen G.L."/>
            <person name="Cooper D."/>
            <person name="Coutinho P.M."/>
            <person name="Couturier J."/>
            <person name="Covert S."/>
            <person name="Cronk Q."/>
            <person name="Cunningham R."/>
            <person name="Davis J."/>
            <person name="Degroeve S."/>
            <person name="Dejardin A."/>
            <person name="Depamphilis C."/>
            <person name="Detter J."/>
            <person name="Dirks B."/>
            <person name="Dubchak I."/>
            <person name="Duplessis S."/>
            <person name="Ehlting J."/>
            <person name="Ellis B."/>
            <person name="Gendler K."/>
            <person name="Goodstein D."/>
            <person name="Gribskov M."/>
            <person name="Grimwood J."/>
            <person name="Groover A."/>
            <person name="Gunter L."/>
            <person name="Hamberger B."/>
            <person name="Heinze B."/>
            <person name="Helariutta Y."/>
            <person name="Henrissat B."/>
            <person name="Holligan D."/>
            <person name="Holt R."/>
            <person name="Huang W."/>
            <person name="Islam-Faridi N."/>
            <person name="Jones S."/>
            <person name="Jones-Rhoades M."/>
            <person name="Jorgensen R."/>
            <person name="Joshi C."/>
            <person name="Kangasjarvi J."/>
            <person name="Karlsson J."/>
            <person name="Kelleher C."/>
            <person name="Kirkpatrick R."/>
            <person name="Kirst M."/>
            <person name="Kohler A."/>
            <person name="Kalluri U."/>
            <person name="Larimer F."/>
            <person name="Leebens-Mack J."/>
            <person name="Leple J.C."/>
            <person name="Locascio P."/>
            <person name="Lou Y."/>
            <person name="Lucas S."/>
            <person name="Martin F."/>
            <person name="Montanini B."/>
            <person name="Napoli C."/>
            <person name="Nelson D.R."/>
            <person name="Nelson C."/>
            <person name="Nieminen K."/>
            <person name="Nilsson O."/>
            <person name="Pereda V."/>
            <person name="Peter G."/>
            <person name="Philippe R."/>
            <person name="Pilate G."/>
            <person name="Poliakov A."/>
            <person name="Razumovskaya J."/>
            <person name="Richardson P."/>
            <person name="Rinaldi C."/>
            <person name="Ritland K."/>
            <person name="Rouze P."/>
            <person name="Ryaboy D."/>
            <person name="Schmutz J."/>
            <person name="Schrader J."/>
            <person name="Segerman B."/>
            <person name="Shin H."/>
            <person name="Siddiqui A."/>
            <person name="Sterky F."/>
            <person name="Terry A."/>
            <person name="Tsai C.J."/>
            <person name="Uberbacher E."/>
            <person name="Unneberg P."/>
            <person name="Vahala J."/>
            <person name="Wall K."/>
            <person name="Wessler S."/>
            <person name="Yang G."/>
            <person name="Yin T."/>
            <person name="Douglas C."/>
            <person name="Marra M."/>
            <person name="Sandberg G."/>
            <person name="Van de Peer Y."/>
            <person name="Rokhsar D."/>
        </authorList>
    </citation>
    <scope>NUCLEOTIDE SEQUENCE [LARGE SCALE GENOMIC DNA]</scope>
    <source>
        <strain evidence="9">cv. Nisqually</strain>
    </source>
</reference>
<dbReference type="Proteomes" id="UP000006729">
    <property type="component" value="Chromosome 6"/>
</dbReference>
<gene>
    <name evidence="8" type="ORF">POPTR_006G011701</name>
</gene>
<keyword evidence="5 6" id="KW-0833">Ubl conjugation pathway</keyword>
<dbReference type="Gene3D" id="3.90.1750.10">
    <property type="entry name" value="Hect, E3 ligase catalytic domains"/>
    <property type="match status" value="1"/>
</dbReference>
<evidence type="ECO:0000256" key="1">
    <source>
        <dbReference type="ARBA" id="ARBA00000885"/>
    </source>
</evidence>